<proteinExistence type="predicted"/>
<dbReference type="KEGG" id="aiq:Azoinq_14610"/>
<dbReference type="EMBL" id="CP064782">
    <property type="protein sequence ID" value="QWT49024.1"/>
    <property type="molecule type" value="Genomic_DNA"/>
</dbReference>
<keyword evidence="2" id="KW-0732">Signal</keyword>
<gene>
    <name evidence="3" type="ORF">Azoinq_14610</name>
</gene>
<name>A0A975XUQ4_9RHOO</name>
<dbReference type="Proteomes" id="UP000683428">
    <property type="component" value="Chromosome"/>
</dbReference>
<evidence type="ECO:0000313" key="4">
    <source>
        <dbReference type="Proteomes" id="UP000683428"/>
    </source>
</evidence>
<dbReference type="RefSeq" id="WP_216128145.1">
    <property type="nucleotide sequence ID" value="NZ_CP064782.1"/>
</dbReference>
<evidence type="ECO:0000313" key="3">
    <source>
        <dbReference type="EMBL" id="QWT49024.1"/>
    </source>
</evidence>
<protein>
    <submittedName>
        <fullName evidence="3">Uncharacterized protein</fullName>
    </submittedName>
</protein>
<organism evidence="3 4">
    <name type="scientific">Azospira inquinata</name>
    <dbReference type="NCBI Taxonomy" id="2785627"/>
    <lineage>
        <taxon>Bacteria</taxon>
        <taxon>Pseudomonadati</taxon>
        <taxon>Pseudomonadota</taxon>
        <taxon>Betaproteobacteria</taxon>
        <taxon>Rhodocyclales</taxon>
        <taxon>Rhodocyclaceae</taxon>
        <taxon>Azospira</taxon>
    </lineage>
</organism>
<accession>A0A975XUQ4</accession>
<feature type="chain" id="PRO_5036779934" evidence="2">
    <location>
        <begin position="24"/>
        <end position="100"/>
    </location>
</feature>
<keyword evidence="4" id="KW-1185">Reference proteome</keyword>
<feature type="compositionally biased region" description="Basic and acidic residues" evidence="1">
    <location>
        <begin position="47"/>
        <end position="100"/>
    </location>
</feature>
<feature type="signal peptide" evidence="2">
    <location>
        <begin position="1"/>
        <end position="23"/>
    </location>
</feature>
<evidence type="ECO:0000256" key="1">
    <source>
        <dbReference type="SAM" id="MobiDB-lite"/>
    </source>
</evidence>
<feature type="region of interest" description="Disordered" evidence="1">
    <location>
        <begin position="24"/>
        <end position="100"/>
    </location>
</feature>
<dbReference type="AlphaFoldDB" id="A0A975XUQ4"/>
<sequence>MKVPLSLCLPALLLLSLAEGAWAGQPGFNPRGMDEEARGAQGWRPVRGTDGRRDWNRREEESGRAEKSARRMTPEERRQLRQDINDAGRDIYPRRGGRAD</sequence>
<evidence type="ECO:0000256" key="2">
    <source>
        <dbReference type="SAM" id="SignalP"/>
    </source>
</evidence>
<reference evidence="3" key="1">
    <citation type="submission" date="2020-11" db="EMBL/GenBank/DDBJ databases">
        <title>Azospira inquinata sp. nov.</title>
        <authorList>
            <person name="Moe W.M."/>
            <person name="Mikes M.C."/>
        </authorList>
    </citation>
    <scope>NUCLEOTIDE SEQUENCE</scope>
    <source>
        <strain evidence="3">Azo-3</strain>
    </source>
</reference>